<evidence type="ECO:0000313" key="3">
    <source>
        <dbReference type="Proteomes" id="UP000314294"/>
    </source>
</evidence>
<dbReference type="AlphaFoldDB" id="A0A4Z2FNM8"/>
<feature type="chain" id="PRO_5021329534" evidence="1">
    <location>
        <begin position="22"/>
        <end position="140"/>
    </location>
</feature>
<organism evidence="2 3">
    <name type="scientific">Liparis tanakae</name>
    <name type="common">Tanaka's snailfish</name>
    <dbReference type="NCBI Taxonomy" id="230148"/>
    <lineage>
        <taxon>Eukaryota</taxon>
        <taxon>Metazoa</taxon>
        <taxon>Chordata</taxon>
        <taxon>Craniata</taxon>
        <taxon>Vertebrata</taxon>
        <taxon>Euteleostomi</taxon>
        <taxon>Actinopterygii</taxon>
        <taxon>Neopterygii</taxon>
        <taxon>Teleostei</taxon>
        <taxon>Neoteleostei</taxon>
        <taxon>Acanthomorphata</taxon>
        <taxon>Eupercaria</taxon>
        <taxon>Perciformes</taxon>
        <taxon>Cottioidei</taxon>
        <taxon>Cottales</taxon>
        <taxon>Liparidae</taxon>
        <taxon>Liparis</taxon>
    </lineage>
</organism>
<evidence type="ECO:0000313" key="2">
    <source>
        <dbReference type="EMBL" id="TNN42394.1"/>
    </source>
</evidence>
<keyword evidence="3" id="KW-1185">Reference proteome</keyword>
<comment type="caution">
    <text evidence="2">The sequence shown here is derived from an EMBL/GenBank/DDBJ whole genome shotgun (WGS) entry which is preliminary data.</text>
</comment>
<dbReference type="Proteomes" id="UP000314294">
    <property type="component" value="Unassembled WGS sequence"/>
</dbReference>
<proteinExistence type="predicted"/>
<dbReference type="EMBL" id="SRLO01001039">
    <property type="protein sequence ID" value="TNN42394.1"/>
    <property type="molecule type" value="Genomic_DNA"/>
</dbReference>
<sequence length="140" mass="15115">MFAALLCGAVALVLYVNTLDADFCYDDRYPRRMNDVQLRAAASLAGSAEFPTSGPIRAPVPRSVSGVFSIAGSSLVRRPRRIGGNFDVGAFPPSNHQGVRAAWQQRMEMCGRHPAQILLARTLSLVDPSSDEGEVDAYGF</sequence>
<reference evidence="2 3" key="1">
    <citation type="submission" date="2019-03" db="EMBL/GenBank/DDBJ databases">
        <title>First draft genome of Liparis tanakae, snailfish: a comprehensive survey of snailfish specific genes.</title>
        <authorList>
            <person name="Kim W."/>
            <person name="Song I."/>
            <person name="Jeong J.-H."/>
            <person name="Kim D."/>
            <person name="Kim S."/>
            <person name="Ryu S."/>
            <person name="Song J.Y."/>
            <person name="Lee S.K."/>
        </authorList>
    </citation>
    <scope>NUCLEOTIDE SEQUENCE [LARGE SCALE GENOMIC DNA]</scope>
    <source>
        <tissue evidence="2">Muscle</tissue>
    </source>
</reference>
<name>A0A4Z2FNM8_9TELE</name>
<accession>A0A4Z2FNM8</accession>
<protein>
    <submittedName>
        <fullName evidence="2">Uncharacterized protein</fullName>
    </submittedName>
</protein>
<feature type="signal peptide" evidence="1">
    <location>
        <begin position="1"/>
        <end position="21"/>
    </location>
</feature>
<gene>
    <name evidence="2" type="ORF">EYF80_047434</name>
</gene>
<keyword evidence="1" id="KW-0732">Signal</keyword>
<evidence type="ECO:0000256" key="1">
    <source>
        <dbReference type="SAM" id="SignalP"/>
    </source>
</evidence>